<protein>
    <submittedName>
        <fullName evidence="1">Uncharacterized protein</fullName>
    </submittedName>
</protein>
<dbReference type="Proteomes" id="UP000199589">
    <property type="component" value="Unassembled WGS sequence"/>
</dbReference>
<dbReference type="GO" id="GO:0046872">
    <property type="term" value="F:metal ion binding"/>
    <property type="evidence" value="ECO:0007669"/>
    <property type="project" value="InterPro"/>
</dbReference>
<gene>
    <name evidence="1" type="ORF">SAMN04488569_105514</name>
</gene>
<name>A0A1I4AT75_9LACT</name>
<dbReference type="SUPFAM" id="SSF55008">
    <property type="entry name" value="HMA, heavy metal-associated domain"/>
    <property type="match status" value="1"/>
</dbReference>
<dbReference type="Gene3D" id="3.30.70.100">
    <property type="match status" value="1"/>
</dbReference>
<dbReference type="RefSeq" id="WP_072695736.1">
    <property type="nucleotide sequence ID" value="NZ_FOSJ01000055.1"/>
</dbReference>
<dbReference type="EMBL" id="FOSJ01000055">
    <property type="protein sequence ID" value="SFK59685.1"/>
    <property type="molecule type" value="Genomic_DNA"/>
</dbReference>
<evidence type="ECO:0000313" key="2">
    <source>
        <dbReference type="Proteomes" id="UP000199589"/>
    </source>
</evidence>
<keyword evidence="2" id="KW-1185">Reference proteome</keyword>
<accession>A0A1I4AT75</accession>
<dbReference type="InterPro" id="IPR036163">
    <property type="entry name" value="HMA_dom_sf"/>
</dbReference>
<dbReference type="AlphaFoldDB" id="A0A1I4AT75"/>
<evidence type="ECO:0000313" key="1">
    <source>
        <dbReference type="EMBL" id="SFK59685.1"/>
    </source>
</evidence>
<reference evidence="2" key="1">
    <citation type="submission" date="2016-10" db="EMBL/GenBank/DDBJ databases">
        <authorList>
            <person name="Varghese N."/>
            <person name="Submissions S."/>
        </authorList>
    </citation>
    <scope>NUCLEOTIDE SEQUENCE [LARGE SCALE GENOMIC DNA]</scope>
    <source>
        <strain evidence="2">DSM 16108</strain>
    </source>
</reference>
<sequence length="87" mass="9715">MSMNLTVKGITCLTCLQLVMEKTGQNPLVKKVKINKSTKTALIQAEKETNQEDFLDILSNTPDILTSISESANCHCCTEFYFNLVLD</sequence>
<proteinExistence type="predicted"/>
<organism evidence="1 2">
    <name type="scientific">Marinilactibacillus piezotolerans</name>
    <dbReference type="NCBI Taxonomy" id="258723"/>
    <lineage>
        <taxon>Bacteria</taxon>
        <taxon>Bacillati</taxon>
        <taxon>Bacillota</taxon>
        <taxon>Bacilli</taxon>
        <taxon>Lactobacillales</taxon>
        <taxon>Carnobacteriaceae</taxon>
        <taxon>Marinilactibacillus</taxon>
    </lineage>
</organism>